<dbReference type="EMBL" id="FO082277">
    <property type="protein sequence ID" value="CCO14735.1"/>
    <property type="molecule type" value="Genomic_DNA"/>
</dbReference>
<evidence type="ECO:0000256" key="3">
    <source>
        <dbReference type="ARBA" id="ARBA00023288"/>
    </source>
</evidence>
<feature type="compositionally biased region" description="Basic and acidic residues" evidence="4">
    <location>
        <begin position="30"/>
        <end position="39"/>
    </location>
</feature>
<organism evidence="5 6">
    <name type="scientific">Bathycoccus prasinos</name>
    <dbReference type="NCBI Taxonomy" id="41875"/>
    <lineage>
        <taxon>Eukaryota</taxon>
        <taxon>Viridiplantae</taxon>
        <taxon>Chlorophyta</taxon>
        <taxon>Mamiellophyceae</taxon>
        <taxon>Mamiellales</taxon>
        <taxon>Bathycoccaceae</taxon>
        <taxon>Bathycoccus</taxon>
    </lineage>
</organism>
<keyword evidence="2" id="KW-0564">Palmitate</keyword>
<dbReference type="Proteomes" id="UP000198341">
    <property type="component" value="Chromosome 2"/>
</dbReference>
<keyword evidence="6" id="KW-1185">Reference proteome</keyword>
<dbReference type="KEGG" id="bpg:Bathy02g00930"/>
<dbReference type="InterPro" id="IPR031632">
    <property type="entry name" value="SVIP"/>
</dbReference>
<name>K8EQN8_9CHLO</name>
<evidence type="ECO:0008006" key="7">
    <source>
        <dbReference type="Google" id="ProtNLM"/>
    </source>
</evidence>
<dbReference type="AlphaFoldDB" id="K8EQN8"/>
<evidence type="ECO:0000313" key="6">
    <source>
        <dbReference type="Proteomes" id="UP000198341"/>
    </source>
</evidence>
<reference evidence="5 6" key="1">
    <citation type="submission" date="2011-10" db="EMBL/GenBank/DDBJ databases">
        <authorList>
            <person name="Genoscope - CEA"/>
        </authorList>
    </citation>
    <scope>NUCLEOTIDE SEQUENCE [LARGE SCALE GENOMIC DNA]</scope>
    <source>
        <strain evidence="5 6">RCC 1105</strain>
    </source>
</reference>
<keyword evidence="1" id="KW-0519">Myristate</keyword>
<dbReference type="RefSeq" id="XP_007514495.1">
    <property type="nucleotide sequence ID" value="XM_007514433.1"/>
</dbReference>
<proteinExistence type="predicted"/>
<dbReference type="STRING" id="41875.K8EQN8"/>
<sequence>MGACCSKPVEEDTPEVIAERREQMLKAAELRQKQSENRGVKTQKMKTKLKTAQQQQSRKGGGGLNEGEKRRAEGVVADWNS</sequence>
<evidence type="ECO:0000313" key="5">
    <source>
        <dbReference type="EMBL" id="CCO14735.1"/>
    </source>
</evidence>
<dbReference type="GeneID" id="19017207"/>
<gene>
    <name evidence="5" type="ORF">Bathy02g00930</name>
</gene>
<protein>
    <recommendedName>
        <fullName evidence="7">Small VCP/p97-interacting protein</fullName>
    </recommendedName>
</protein>
<dbReference type="Pfam" id="PF15811">
    <property type="entry name" value="SVIP"/>
    <property type="match status" value="1"/>
</dbReference>
<accession>K8EQN8</accession>
<evidence type="ECO:0000256" key="2">
    <source>
        <dbReference type="ARBA" id="ARBA00023139"/>
    </source>
</evidence>
<feature type="region of interest" description="Disordered" evidence="4">
    <location>
        <begin position="30"/>
        <end position="81"/>
    </location>
</feature>
<keyword evidence="3" id="KW-0449">Lipoprotein</keyword>
<evidence type="ECO:0000256" key="4">
    <source>
        <dbReference type="SAM" id="MobiDB-lite"/>
    </source>
</evidence>
<evidence type="ECO:0000256" key="1">
    <source>
        <dbReference type="ARBA" id="ARBA00022707"/>
    </source>
</evidence>